<comment type="caution">
    <text evidence="1">The sequence shown here is derived from an EMBL/GenBank/DDBJ whole genome shotgun (WGS) entry which is preliminary data.</text>
</comment>
<evidence type="ECO:0000313" key="1">
    <source>
        <dbReference type="EMBL" id="KAJ2690614.1"/>
    </source>
</evidence>
<dbReference type="EMBL" id="JANBTX010000009">
    <property type="protein sequence ID" value="KAJ2690614.1"/>
    <property type="molecule type" value="Genomic_DNA"/>
</dbReference>
<keyword evidence="2" id="KW-1185">Reference proteome</keyword>
<dbReference type="OrthoDB" id="5563127at2759"/>
<gene>
    <name evidence="1" type="ORF">IWW39_000555</name>
</gene>
<proteinExistence type="predicted"/>
<name>A0A9W8GRT9_9FUNG</name>
<dbReference type="AlphaFoldDB" id="A0A9W8GRT9"/>
<accession>A0A9W8GRT9</accession>
<sequence length="186" mass="21029">MLAPVDTKCLNRLCGNECCHLQGTESFCSHRCSFIHALEAYRESVRDEVKPGPQQQLVSIKSKSHTSLLLRCGIDPWAPTPEIRMRRQFGNTLLVVLDGYCSRSGNAEYAWSMENLTYSVSYLPKYASSWQDAACDELGSNIQRYHFLGTELLRQIGHDKPLVYALLYNNVHPSVFYISVFGCGVK</sequence>
<evidence type="ECO:0000313" key="2">
    <source>
        <dbReference type="Proteomes" id="UP001151516"/>
    </source>
</evidence>
<organism evidence="1 2">
    <name type="scientific">Coemansia spiralis</name>
    <dbReference type="NCBI Taxonomy" id="417178"/>
    <lineage>
        <taxon>Eukaryota</taxon>
        <taxon>Fungi</taxon>
        <taxon>Fungi incertae sedis</taxon>
        <taxon>Zoopagomycota</taxon>
        <taxon>Kickxellomycotina</taxon>
        <taxon>Kickxellomycetes</taxon>
        <taxon>Kickxellales</taxon>
        <taxon>Kickxellaceae</taxon>
        <taxon>Coemansia</taxon>
    </lineage>
</organism>
<protein>
    <submittedName>
        <fullName evidence="1">Uncharacterized protein</fullName>
    </submittedName>
</protein>
<dbReference type="Proteomes" id="UP001151516">
    <property type="component" value="Unassembled WGS sequence"/>
</dbReference>
<reference evidence="1" key="1">
    <citation type="submission" date="2022-07" db="EMBL/GenBank/DDBJ databases">
        <title>Phylogenomic reconstructions and comparative analyses of Kickxellomycotina fungi.</title>
        <authorList>
            <person name="Reynolds N.K."/>
            <person name="Stajich J.E."/>
            <person name="Barry K."/>
            <person name="Grigoriev I.V."/>
            <person name="Crous P."/>
            <person name="Smith M.E."/>
        </authorList>
    </citation>
    <scope>NUCLEOTIDE SEQUENCE</scope>
    <source>
        <strain evidence="1">CBS 109367</strain>
    </source>
</reference>